<evidence type="ECO:0000313" key="2">
    <source>
        <dbReference type="EMBL" id="QJA94053.1"/>
    </source>
</evidence>
<accession>A0A6M3LHU9</accession>
<proteinExistence type="predicted"/>
<dbReference type="EMBL" id="MT142057">
    <property type="protein sequence ID" value="QJA73846.1"/>
    <property type="molecule type" value="Genomic_DNA"/>
</dbReference>
<organism evidence="2">
    <name type="scientific">viral metagenome</name>
    <dbReference type="NCBI Taxonomy" id="1070528"/>
    <lineage>
        <taxon>unclassified sequences</taxon>
        <taxon>metagenomes</taxon>
        <taxon>organismal metagenomes</taxon>
    </lineage>
</organism>
<dbReference type="Pfam" id="PF20213">
    <property type="entry name" value="DUF6573"/>
    <property type="match status" value="1"/>
</dbReference>
<sequence>MEVRFQRAYRQLRDAGVSEMATMDELIQVFGEPISIYTRAQGIEDGVLVDVTEWASNREMMGGFTVPVAMTAALWAKVVAPKGSIQDTRGRAHDVLWLASLAVRRRQEYYKVKLGNRVPVLRVVVDGDGVTIGYPADF</sequence>
<dbReference type="EMBL" id="MT143200">
    <property type="protein sequence ID" value="QJA94053.1"/>
    <property type="molecule type" value="Genomic_DNA"/>
</dbReference>
<reference evidence="2" key="1">
    <citation type="submission" date="2020-03" db="EMBL/GenBank/DDBJ databases">
        <title>The deep terrestrial virosphere.</title>
        <authorList>
            <person name="Holmfeldt K."/>
            <person name="Nilsson E."/>
            <person name="Simone D."/>
            <person name="Lopez-Fernandez M."/>
            <person name="Wu X."/>
            <person name="de Brujin I."/>
            <person name="Lundin D."/>
            <person name="Andersson A."/>
            <person name="Bertilsson S."/>
            <person name="Dopson M."/>
        </authorList>
    </citation>
    <scope>NUCLEOTIDE SEQUENCE</scope>
    <source>
        <strain evidence="1">MM415A02194</strain>
        <strain evidence="2">MM415B04014</strain>
    </source>
</reference>
<dbReference type="InterPro" id="IPR046480">
    <property type="entry name" value="DUF6573"/>
</dbReference>
<gene>
    <name evidence="1" type="ORF">MM415A02194_0010</name>
    <name evidence="2" type="ORF">MM415B04014_0002</name>
</gene>
<name>A0A6M3LHU9_9ZZZZ</name>
<evidence type="ECO:0000313" key="1">
    <source>
        <dbReference type="EMBL" id="QJA73846.1"/>
    </source>
</evidence>
<dbReference type="AlphaFoldDB" id="A0A6M3LHU9"/>
<protein>
    <submittedName>
        <fullName evidence="2">Uncharacterized protein</fullName>
    </submittedName>
</protein>